<evidence type="ECO:0000256" key="1">
    <source>
        <dbReference type="SAM" id="MobiDB-lite"/>
    </source>
</evidence>
<reference evidence="2 3" key="1">
    <citation type="submission" date="2018-05" db="EMBL/GenBank/DDBJ databases">
        <title>Streptomyces venezuelae.</title>
        <authorList>
            <person name="Kim W."/>
            <person name="Lee N."/>
            <person name="Cho B.-K."/>
        </authorList>
    </citation>
    <scope>NUCLEOTIDE SEQUENCE [LARGE SCALE GENOMIC DNA]</scope>
    <source>
        <strain evidence="2 3">ATCC 14585</strain>
    </source>
</reference>
<dbReference type="EMBL" id="CP029191">
    <property type="protein sequence ID" value="QES45388.1"/>
    <property type="molecule type" value="Genomic_DNA"/>
</dbReference>
<gene>
    <name evidence="2" type="ORF">DEJ49_34240</name>
</gene>
<dbReference type="AlphaFoldDB" id="A0A5P2CUF7"/>
<protein>
    <submittedName>
        <fullName evidence="2">Uncharacterized protein</fullName>
    </submittedName>
</protein>
<accession>A0A5P2CUF7</accession>
<evidence type="ECO:0000313" key="2">
    <source>
        <dbReference type="EMBL" id="QES45388.1"/>
    </source>
</evidence>
<organism evidence="2 3">
    <name type="scientific">Streptomyces venezuelae</name>
    <dbReference type="NCBI Taxonomy" id="54571"/>
    <lineage>
        <taxon>Bacteria</taxon>
        <taxon>Bacillati</taxon>
        <taxon>Actinomycetota</taxon>
        <taxon>Actinomycetes</taxon>
        <taxon>Kitasatosporales</taxon>
        <taxon>Streptomycetaceae</taxon>
        <taxon>Streptomyces</taxon>
    </lineage>
</organism>
<sequence length="86" mass="9656">MPRAVPMTGQRDFPYTVSESGPQVFLVTASTALHDVRWYLDLKWSSGERHGVLRVDDQGKPFRTSGHEGHPTYTWLGTDGWGTEPP</sequence>
<name>A0A5P2CUF7_STRVZ</name>
<evidence type="ECO:0000313" key="3">
    <source>
        <dbReference type="Proteomes" id="UP000324015"/>
    </source>
</evidence>
<feature type="compositionally biased region" description="Basic and acidic residues" evidence="1">
    <location>
        <begin position="55"/>
        <end position="70"/>
    </location>
</feature>
<dbReference type="Proteomes" id="UP000324015">
    <property type="component" value="Chromosome"/>
</dbReference>
<proteinExistence type="predicted"/>
<feature type="region of interest" description="Disordered" evidence="1">
    <location>
        <begin position="55"/>
        <end position="86"/>
    </location>
</feature>